<feature type="region of interest" description="Disordered" evidence="1">
    <location>
        <begin position="1"/>
        <end position="22"/>
    </location>
</feature>
<dbReference type="Proteomes" id="UP000185124">
    <property type="component" value="Unassembled WGS sequence"/>
</dbReference>
<reference evidence="3" key="1">
    <citation type="submission" date="2016-12" db="EMBL/GenBank/DDBJ databases">
        <authorList>
            <person name="Varghese N."/>
            <person name="Submissions S."/>
        </authorList>
    </citation>
    <scope>NUCLEOTIDE SEQUENCE [LARGE SCALE GENOMIC DNA]</scope>
    <source>
        <strain evidence="3">DSM 45599</strain>
    </source>
</reference>
<evidence type="ECO:0000313" key="3">
    <source>
        <dbReference type="Proteomes" id="UP000185124"/>
    </source>
</evidence>
<evidence type="ECO:0000256" key="1">
    <source>
        <dbReference type="SAM" id="MobiDB-lite"/>
    </source>
</evidence>
<keyword evidence="3" id="KW-1185">Reference proteome</keyword>
<feature type="compositionally biased region" description="Low complexity" evidence="1">
    <location>
        <begin position="161"/>
        <end position="171"/>
    </location>
</feature>
<name>A0A1N5VAA4_9ACTN</name>
<evidence type="ECO:0000313" key="2">
    <source>
        <dbReference type="EMBL" id="SIM69934.1"/>
    </source>
</evidence>
<dbReference type="EMBL" id="FSQT01000001">
    <property type="protein sequence ID" value="SIM69934.1"/>
    <property type="molecule type" value="Genomic_DNA"/>
</dbReference>
<protein>
    <submittedName>
        <fullName evidence="2">Uncharacterized protein</fullName>
    </submittedName>
</protein>
<proteinExistence type="predicted"/>
<dbReference type="AlphaFoldDB" id="A0A1N5VAA4"/>
<sequence length="238" mass="25338">MLESMGYRYPGNRRATHPGPGAHLGRVHLARKTTNAARAASSTVTPPNMTYGHRSPERCGCGRRGWVGMFHAGGAATPFRPGLRGGGLCDVESATVRCLRWRVVVPCSAVIPVGLRGRAVPAGRKVAHLGLPALQALPLCALLHPRRGEHPQTFQAHMSEPNPAAATATPTDRVEGDGCGRCRRPRPSSPRPCCARVEMRSSGGGYPGRRGRLLRLGGVLGYIGTGQAGARQWIAPRR</sequence>
<organism evidence="2 3">
    <name type="scientific">Micromonospora cremea</name>
    <dbReference type="NCBI Taxonomy" id="709881"/>
    <lineage>
        <taxon>Bacteria</taxon>
        <taxon>Bacillati</taxon>
        <taxon>Actinomycetota</taxon>
        <taxon>Actinomycetes</taxon>
        <taxon>Micromonosporales</taxon>
        <taxon>Micromonosporaceae</taxon>
        <taxon>Micromonospora</taxon>
    </lineage>
</organism>
<accession>A0A1N5VAA4</accession>
<feature type="region of interest" description="Disordered" evidence="1">
    <location>
        <begin position="153"/>
        <end position="195"/>
    </location>
</feature>
<gene>
    <name evidence="2" type="ORF">SAMN04489832_1488</name>
</gene>